<accession>A0A0F9T733</accession>
<keyword evidence="1" id="KW-0472">Membrane</keyword>
<comment type="caution">
    <text evidence="2">The sequence shown here is derived from an EMBL/GenBank/DDBJ whole genome shotgun (WGS) entry which is preliminary data.</text>
</comment>
<proteinExistence type="predicted"/>
<organism evidence="2">
    <name type="scientific">marine sediment metagenome</name>
    <dbReference type="NCBI Taxonomy" id="412755"/>
    <lineage>
        <taxon>unclassified sequences</taxon>
        <taxon>metagenomes</taxon>
        <taxon>ecological metagenomes</taxon>
    </lineage>
</organism>
<gene>
    <name evidence="2" type="ORF">LCGC14_0363840</name>
</gene>
<feature type="transmembrane region" description="Helical" evidence="1">
    <location>
        <begin position="31"/>
        <end position="49"/>
    </location>
</feature>
<dbReference type="EMBL" id="LAZR01000285">
    <property type="protein sequence ID" value="KKN77045.1"/>
    <property type="molecule type" value="Genomic_DNA"/>
</dbReference>
<evidence type="ECO:0000313" key="2">
    <source>
        <dbReference type="EMBL" id="KKN77045.1"/>
    </source>
</evidence>
<name>A0A0F9T733_9ZZZZ</name>
<keyword evidence="1" id="KW-1133">Transmembrane helix</keyword>
<dbReference type="AlphaFoldDB" id="A0A0F9T733"/>
<reference evidence="2" key="1">
    <citation type="journal article" date="2015" name="Nature">
        <title>Complex archaea that bridge the gap between prokaryotes and eukaryotes.</title>
        <authorList>
            <person name="Spang A."/>
            <person name="Saw J.H."/>
            <person name="Jorgensen S.L."/>
            <person name="Zaremba-Niedzwiedzka K."/>
            <person name="Martijn J."/>
            <person name="Lind A.E."/>
            <person name="van Eijk R."/>
            <person name="Schleper C."/>
            <person name="Guy L."/>
            <person name="Ettema T.J."/>
        </authorList>
    </citation>
    <scope>NUCLEOTIDE SEQUENCE</scope>
</reference>
<protein>
    <submittedName>
        <fullName evidence="2">Uncharacterized protein</fullName>
    </submittedName>
</protein>
<sequence length="50" mass="5615">METESGRKGRGLYEHEIGTWAWEMTCNLERILWVTILLGLGVLIVAGVVL</sequence>
<keyword evidence="1" id="KW-0812">Transmembrane</keyword>
<evidence type="ECO:0000256" key="1">
    <source>
        <dbReference type="SAM" id="Phobius"/>
    </source>
</evidence>